<feature type="transmembrane region" description="Helical" evidence="1">
    <location>
        <begin position="12"/>
        <end position="32"/>
    </location>
</feature>
<gene>
    <name evidence="2" type="ORF">ACFPM7_08325</name>
</gene>
<dbReference type="RefSeq" id="WP_378245612.1">
    <property type="nucleotide sequence ID" value="NZ_JBHSKF010000003.1"/>
</dbReference>
<evidence type="ECO:0000256" key="1">
    <source>
        <dbReference type="SAM" id="Phobius"/>
    </source>
</evidence>
<feature type="transmembrane region" description="Helical" evidence="1">
    <location>
        <begin position="48"/>
        <end position="67"/>
    </location>
</feature>
<keyword evidence="1" id="KW-1133">Transmembrane helix</keyword>
<evidence type="ECO:0000313" key="3">
    <source>
        <dbReference type="Proteomes" id="UP001596157"/>
    </source>
</evidence>
<accession>A0ABW0EM85</accession>
<organism evidence="2 3">
    <name type="scientific">Actinokineospora guangxiensis</name>
    <dbReference type="NCBI Taxonomy" id="1490288"/>
    <lineage>
        <taxon>Bacteria</taxon>
        <taxon>Bacillati</taxon>
        <taxon>Actinomycetota</taxon>
        <taxon>Actinomycetes</taxon>
        <taxon>Pseudonocardiales</taxon>
        <taxon>Pseudonocardiaceae</taxon>
        <taxon>Actinokineospora</taxon>
    </lineage>
</organism>
<reference evidence="3" key="1">
    <citation type="journal article" date="2019" name="Int. J. Syst. Evol. Microbiol.">
        <title>The Global Catalogue of Microorganisms (GCM) 10K type strain sequencing project: providing services to taxonomists for standard genome sequencing and annotation.</title>
        <authorList>
            <consortium name="The Broad Institute Genomics Platform"/>
            <consortium name="The Broad Institute Genome Sequencing Center for Infectious Disease"/>
            <person name="Wu L."/>
            <person name="Ma J."/>
        </authorList>
    </citation>
    <scope>NUCLEOTIDE SEQUENCE [LARGE SCALE GENOMIC DNA]</scope>
    <source>
        <strain evidence="3">CCUG 59778</strain>
    </source>
</reference>
<keyword evidence="1" id="KW-0812">Transmembrane</keyword>
<keyword evidence="1" id="KW-0472">Membrane</keyword>
<sequence>MQRKDVEDDLSTVANFSAAGAGAIIGIGRVAAKRIFGGEPGVDRKNRVGMIVDAVALLLLVGAGAYTLEQATGQSFIKYLAPAVAIIPMVVVFPRSSLMAPRG</sequence>
<evidence type="ECO:0000313" key="2">
    <source>
        <dbReference type="EMBL" id="MFC5287054.1"/>
    </source>
</evidence>
<name>A0ABW0EM85_9PSEU</name>
<dbReference type="Proteomes" id="UP001596157">
    <property type="component" value="Unassembled WGS sequence"/>
</dbReference>
<proteinExistence type="predicted"/>
<protein>
    <submittedName>
        <fullName evidence="2">Uncharacterized protein</fullName>
    </submittedName>
</protein>
<dbReference type="EMBL" id="JBHSKF010000003">
    <property type="protein sequence ID" value="MFC5287054.1"/>
    <property type="molecule type" value="Genomic_DNA"/>
</dbReference>
<feature type="transmembrane region" description="Helical" evidence="1">
    <location>
        <begin position="79"/>
        <end position="98"/>
    </location>
</feature>
<comment type="caution">
    <text evidence="2">The sequence shown here is derived from an EMBL/GenBank/DDBJ whole genome shotgun (WGS) entry which is preliminary data.</text>
</comment>
<keyword evidence="3" id="KW-1185">Reference proteome</keyword>